<keyword evidence="1" id="KW-0812">Transmembrane</keyword>
<dbReference type="InterPro" id="IPR045644">
    <property type="entry name" value="DUF6404"/>
</dbReference>
<gene>
    <name evidence="2" type="ORF">BCT54_23195</name>
</gene>
<accession>A0A2N7JQT4</accession>
<keyword evidence="1" id="KW-0472">Membrane</keyword>
<organism evidence="2 3">
    <name type="scientific">Vibrio splendidus</name>
    <dbReference type="NCBI Taxonomy" id="29497"/>
    <lineage>
        <taxon>Bacteria</taxon>
        <taxon>Pseudomonadati</taxon>
        <taxon>Pseudomonadota</taxon>
        <taxon>Gammaproteobacteria</taxon>
        <taxon>Vibrionales</taxon>
        <taxon>Vibrionaceae</taxon>
        <taxon>Vibrio</taxon>
    </lineage>
</organism>
<proteinExistence type="predicted"/>
<dbReference type="AlphaFoldDB" id="A0A2N7JQT4"/>
<feature type="transmembrane region" description="Helical" evidence="1">
    <location>
        <begin position="76"/>
        <end position="97"/>
    </location>
</feature>
<sequence>MQKMEFVRILLIENGVKPQLTNSYFYLWWKLLRIEAKPRIFESPFKLFFLQAIFGSVFWGGFMWLVFWQFEGFTIFQVYCSLFFGVSTGLCSALEVARTRRKYGFSTLEQWLEDNDLAES</sequence>
<dbReference type="Pfam" id="PF19942">
    <property type="entry name" value="DUF6404"/>
    <property type="match status" value="1"/>
</dbReference>
<evidence type="ECO:0000313" key="2">
    <source>
        <dbReference type="EMBL" id="PMM52725.1"/>
    </source>
</evidence>
<evidence type="ECO:0000313" key="3">
    <source>
        <dbReference type="Proteomes" id="UP000235533"/>
    </source>
</evidence>
<reference evidence="3" key="1">
    <citation type="submission" date="2016-07" db="EMBL/GenBank/DDBJ databases">
        <title>Nontailed viruses are major unrecognized killers of bacteria in the ocean.</title>
        <authorList>
            <person name="Kauffman K."/>
            <person name="Hussain F."/>
            <person name="Yang J."/>
            <person name="Arevalo P."/>
            <person name="Brown J."/>
            <person name="Cutler M."/>
            <person name="Kelly L."/>
            <person name="Polz M.F."/>
        </authorList>
    </citation>
    <scope>NUCLEOTIDE SEQUENCE [LARGE SCALE GENOMIC DNA]</scope>
    <source>
        <strain evidence="3">10N.261.48.B5</strain>
    </source>
</reference>
<name>A0A2N7JQT4_VIBSP</name>
<evidence type="ECO:0000256" key="1">
    <source>
        <dbReference type="SAM" id="Phobius"/>
    </source>
</evidence>
<dbReference type="EMBL" id="MCZF01000126">
    <property type="protein sequence ID" value="PMM52725.1"/>
    <property type="molecule type" value="Genomic_DNA"/>
</dbReference>
<dbReference type="Proteomes" id="UP000235533">
    <property type="component" value="Unassembled WGS sequence"/>
</dbReference>
<comment type="caution">
    <text evidence="2">The sequence shown here is derived from an EMBL/GenBank/DDBJ whole genome shotgun (WGS) entry which is preliminary data.</text>
</comment>
<protein>
    <submittedName>
        <fullName evidence="2">Uncharacterized protein</fullName>
    </submittedName>
</protein>
<feature type="transmembrane region" description="Helical" evidence="1">
    <location>
        <begin position="47"/>
        <end position="70"/>
    </location>
</feature>
<dbReference type="RefSeq" id="WP_102552472.1">
    <property type="nucleotide sequence ID" value="NZ_MCZF01000126.1"/>
</dbReference>
<keyword evidence="1" id="KW-1133">Transmembrane helix</keyword>